<dbReference type="SUPFAM" id="SSF88659">
    <property type="entry name" value="Sigma3 and sigma4 domains of RNA polymerase sigma factors"/>
    <property type="match status" value="1"/>
</dbReference>
<dbReference type="InterPro" id="IPR039425">
    <property type="entry name" value="RNA_pol_sigma-70-like"/>
</dbReference>
<reference evidence="8 9" key="1">
    <citation type="submission" date="2018-06" db="EMBL/GenBank/DDBJ databases">
        <title>Actinomadura craniellae sp. nov. isolated from marine sponge Craniella sp.</title>
        <authorList>
            <person name="Li L."/>
            <person name="Xu Q.H."/>
            <person name="Lin H.W."/>
            <person name="Lu Y.H."/>
        </authorList>
    </citation>
    <scope>NUCLEOTIDE SEQUENCE [LARGE SCALE GENOMIC DNA]</scope>
    <source>
        <strain evidence="8 9">LHW63021</strain>
    </source>
</reference>
<evidence type="ECO:0000256" key="5">
    <source>
        <dbReference type="ARBA" id="ARBA00023163"/>
    </source>
</evidence>
<evidence type="ECO:0000256" key="4">
    <source>
        <dbReference type="ARBA" id="ARBA00023125"/>
    </source>
</evidence>
<dbReference type="InterPro" id="IPR013324">
    <property type="entry name" value="RNA_pol_sigma_r3/r4-like"/>
</dbReference>
<proteinExistence type="inferred from homology"/>
<feature type="domain" description="RNA polymerase sigma factor 70 region 4 type 2" evidence="7">
    <location>
        <begin position="108"/>
        <end position="155"/>
    </location>
</feature>
<keyword evidence="4" id="KW-0238">DNA-binding</keyword>
<dbReference type="NCBIfam" id="TIGR02937">
    <property type="entry name" value="sigma70-ECF"/>
    <property type="match status" value="1"/>
</dbReference>
<dbReference type="PANTHER" id="PTHR43133:SF50">
    <property type="entry name" value="ECF RNA POLYMERASE SIGMA FACTOR SIGM"/>
    <property type="match status" value="1"/>
</dbReference>
<feature type="domain" description="RNA polymerase sigma-70 region 2" evidence="6">
    <location>
        <begin position="13"/>
        <end position="79"/>
    </location>
</feature>
<dbReference type="InterPro" id="IPR036388">
    <property type="entry name" value="WH-like_DNA-bd_sf"/>
</dbReference>
<dbReference type="PANTHER" id="PTHR43133">
    <property type="entry name" value="RNA POLYMERASE ECF-TYPE SIGMA FACTO"/>
    <property type="match status" value="1"/>
</dbReference>
<evidence type="ECO:0000256" key="3">
    <source>
        <dbReference type="ARBA" id="ARBA00023082"/>
    </source>
</evidence>
<keyword evidence="9" id="KW-1185">Reference proteome</keyword>
<gene>
    <name evidence="8" type="ORF">DPM19_03075</name>
</gene>
<evidence type="ECO:0000256" key="2">
    <source>
        <dbReference type="ARBA" id="ARBA00023015"/>
    </source>
</evidence>
<evidence type="ECO:0000259" key="7">
    <source>
        <dbReference type="Pfam" id="PF08281"/>
    </source>
</evidence>
<comment type="similarity">
    <text evidence="1">Belongs to the sigma-70 factor family. ECF subfamily.</text>
</comment>
<accession>A0A365HGG8</accession>
<dbReference type="GO" id="GO:0006352">
    <property type="term" value="P:DNA-templated transcription initiation"/>
    <property type="evidence" value="ECO:0007669"/>
    <property type="project" value="InterPro"/>
</dbReference>
<dbReference type="EMBL" id="QLYX01000001">
    <property type="protein sequence ID" value="RAY17153.1"/>
    <property type="molecule type" value="Genomic_DNA"/>
</dbReference>
<dbReference type="InterPro" id="IPR013325">
    <property type="entry name" value="RNA_pol_sigma_r2"/>
</dbReference>
<protein>
    <submittedName>
        <fullName evidence="8">SigE family RNA polymerase sigma factor</fullName>
    </submittedName>
</protein>
<dbReference type="NCBIfam" id="TIGR02983">
    <property type="entry name" value="SigE-fam_strep"/>
    <property type="match status" value="1"/>
</dbReference>
<evidence type="ECO:0000313" key="9">
    <source>
        <dbReference type="Proteomes" id="UP000251891"/>
    </source>
</evidence>
<dbReference type="CDD" id="cd06171">
    <property type="entry name" value="Sigma70_r4"/>
    <property type="match status" value="1"/>
</dbReference>
<dbReference type="GO" id="GO:0003677">
    <property type="term" value="F:DNA binding"/>
    <property type="evidence" value="ECO:0007669"/>
    <property type="project" value="UniProtKB-KW"/>
</dbReference>
<comment type="caution">
    <text evidence="8">The sequence shown here is derived from an EMBL/GenBank/DDBJ whole genome shotgun (WGS) entry which is preliminary data.</text>
</comment>
<dbReference type="Gene3D" id="1.10.10.10">
    <property type="entry name" value="Winged helix-like DNA-binding domain superfamily/Winged helix DNA-binding domain"/>
    <property type="match status" value="1"/>
</dbReference>
<organism evidence="8 9">
    <name type="scientific">Actinomadura craniellae</name>
    <dbReference type="NCBI Taxonomy" id="2231787"/>
    <lineage>
        <taxon>Bacteria</taxon>
        <taxon>Bacillati</taxon>
        <taxon>Actinomycetota</taxon>
        <taxon>Actinomycetes</taxon>
        <taxon>Streptosporangiales</taxon>
        <taxon>Thermomonosporaceae</taxon>
        <taxon>Actinomadura</taxon>
    </lineage>
</organism>
<dbReference type="RefSeq" id="WP_111863207.1">
    <property type="nucleotide sequence ID" value="NZ_QLYX01000001.1"/>
</dbReference>
<dbReference type="GO" id="GO:0016987">
    <property type="term" value="F:sigma factor activity"/>
    <property type="evidence" value="ECO:0007669"/>
    <property type="project" value="UniProtKB-KW"/>
</dbReference>
<name>A0A365HGG8_9ACTN</name>
<dbReference type="InterPro" id="IPR014284">
    <property type="entry name" value="RNA_pol_sigma-70_dom"/>
</dbReference>
<evidence type="ECO:0000259" key="6">
    <source>
        <dbReference type="Pfam" id="PF04542"/>
    </source>
</evidence>
<sequence>MNADPATFTAFVEERGAGLLRFAVALTGDHDLAEDLLQGALERVYRKWDRIARRGDPESYVRRALVNATRDSWRQRQRRPERIGLRDEEGGSYAPWDEMLTRKAVGGVVERLPHRQRTVIVLRYWADLTEAETAKLMGVSVGTVKSQAHRALKALREQLSLDDQANEPVRGAGR</sequence>
<dbReference type="InterPro" id="IPR013249">
    <property type="entry name" value="RNA_pol_sigma70_r4_t2"/>
</dbReference>
<dbReference type="SUPFAM" id="SSF88946">
    <property type="entry name" value="Sigma2 domain of RNA polymerase sigma factors"/>
    <property type="match status" value="1"/>
</dbReference>
<dbReference type="InterPro" id="IPR007627">
    <property type="entry name" value="RNA_pol_sigma70_r2"/>
</dbReference>
<keyword evidence="3" id="KW-0731">Sigma factor</keyword>
<dbReference type="OrthoDB" id="2046835at2"/>
<dbReference type="Pfam" id="PF04542">
    <property type="entry name" value="Sigma70_r2"/>
    <property type="match status" value="1"/>
</dbReference>
<keyword evidence="2" id="KW-0805">Transcription regulation</keyword>
<dbReference type="InterPro" id="IPR014325">
    <property type="entry name" value="RNA_pol_sigma-E_actinobac"/>
</dbReference>
<dbReference type="Gene3D" id="1.10.1740.10">
    <property type="match status" value="1"/>
</dbReference>
<dbReference type="AlphaFoldDB" id="A0A365HGG8"/>
<dbReference type="Proteomes" id="UP000251891">
    <property type="component" value="Unassembled WGS sequence"/>
</dbReference>
<keyword evidence="5" id="KW-0804">Transcription</keyword>
<dbReference type="Pfam" id="PF08281">
    <property type="entry name" value="Sigma70_r4_2"/>
    <property type="match status" value="1"/>
</dbReference>
<evidence type="ECO:0000256" key="1">
    <source>
        <dbReference type="ARBA" id="ARBA00010641"/>
    </source>
</evidence>
<evidence type="ECO:0000313" key="8">
    <source>
        <dbReference type="EMBL" id="RAY17153.1"/>
    </source>
</evidence>